<evidence type="ECO:0000256" key="6">
    <source>
        <dbReference type="SAM" id="SignalP"/>
    </source>
</evidence>
<organism evidence="8 9">
    <name type="scientific">Coptotermes formosanus</name>
    <name type="common">Formosan subterranean termite</name>
    <dbReference type="NCBI Taxonomy" id="36987"/>
    <lineage>
        <taxon>Eukaryota</taxon>
        <taxon>Metazoa</taxon>
        <taxon>Ecdysozoa</taxon>
        <taxon>Arthropoda</taxon>
        <taxon>Hexapoda</taxon>
        <taxon>Insecta</taxon>
        <taxon>Pterygota</taxon>
        <taxon>Neoptera</taxon>
        <taxon>Polyneoptera</taxon>
        <taxon>Dictyoptera</taxon>
        <taxon>Blattodea</taxon>
        <taxon>Blattoidea</taxon>
        <taxon>Termitoidae</taxon>
        <taxon>Rhinotermitidae</taxon>
        <taxon>Coptotermes</taxon>
    </lineage>
</organism>
<dbReference type="PROSITE" id="PS00440">
    <property type="entry name" value="ACYLTRANSF_C_2"/>
    <property type="match status" value="1"/>
</dbReference>
<evidence type="ECO:0000256" key="2">
    <source>
        <dbReference type="ARBA" id="ARBA00022679"/>
    </source>
</evidence>
<dbReference type="InterPro" id="IPR000542">
    <property type="entry name" value="Carn_acyl_trans"/>
</dbReference>
<reference evidence="9" key="1">
    <citation type="submission" date="2020-01" db="EMBL/GenBank/DDBJ databases">
        <title>Draft genome sequence of the Termite Coptotermes fromosanus.</title>
        <authorList>
            <person name="Itakura S."/>
            <person name="Yosikawa Y."/>
            <person name="Umezawa K."/>
        </authorList>
    </citation>
    <scope>NUCLEOTIDE SEQUENCE [LARGE SCALE GENOMIC DNA]</scope>
</reference>
<feature type="signal peptide" evidence="6">
    <location>
        <begin position="1"/>
        <end position="18"/>
    </location>
</feature>
<protein>
    <recommendedName>
        <fullName evidence="7">Choline/carnitine acyltransferase domain-containing protein</fullName>
    </recommendedName>
</protein>
<dbReference type="SUPFAM" id="SSF52777">
    <property type="entry name" value="CoA-dependent acyltransferases"/>
    <property type="match status" value="2"/>
</dbReference>
<dbReference type="GO" id="GO:0019254">
    <property type="term" value="P:carnitine metabolic process, CoA-linked"/>
    <property type="evidence" value="ECO:0007669"/>
    <property type="project" value="TreeGrafter"/>
</dbReference>
<keyword evidence="6" id="KW-0732">Signal</keyword>
<evidence type="ECO:0000256" key="3">
    <source>
        <dbReference type="ARBA" id="ARBA00023315"/>
    </source>
</evidence>
<dbReference type="AlphaFoldDB" id="A0A6L2P9N6"/>
<comment type="similarity">
    <text evidence="1 5">Belongs to the carnitine/choline acetyltransferase family.</text>
</comment>
<dbReference type="InterPro" id="IPR039551">
    <property type="entry name" value="Cho/carn_acyl_trans"/>
</dbReference>
<keyword evidence="2 5" id="KW-0808">Transferase</keyword>
<sequence length="627" mass="69624">MLFMYHLQIHFLVCVVQFRSVKPLLSSPELSTTERLVKDFGEGDGPKLQKILENRAKSMDSWIADWWLNAAYLTYRLPVVVHSNPALVFPHQNFQTQEEFLTYAADLTVAALNYKSNIDSDKIPIDRMGKEPLDMTQYKRIYGTCRIPAPKCDIMHFSDPTRPVRHIVVAHNNHFFKIHVYDNRGEIISSGKLLQQLKAVVEASQKPAEAVGILTSEHRDTWAEVHSELVKDELNRRSLEAIQTSLFLLCLDGPASHLSARNAATLDALKIVHGGGSKGSSGNRWFDKTIEIVVGRDGEVGITVEHSPAEAVPVAMLMNYCLDFLEKIPKSKSGEDSATFPEPEKLEFNLSSNIKNAIKVAEHNLDKLVSDTDFLSCTYTGYGKNIIKEFKVSPDSYIQVALQLAYYRLHNEPAAHYESAGTRLFYLGRTDTIRSCSIESVHFAKTMLDPKSSNEDKKQALLAAVKGHKDYATQAALGQGIDRHLLGLKLAAVENGIEVHPLYRDPSYVRSTHFKITSSQVAGKGNSVMCYGPVVPDGYASCYNPLGNTINFGLAAFKLGHGTDVQAFHDALMKSFDDMEKVMATGHQAKAKLDADLMPATCEALPLCNQTSVPTEVLIASNDTWLH</sequence>
<evidence type="ECO:0000256" key="5">
    <source>
        <dbReference type="RuleBase" id="RU003801"/>
    </source>
</evidence>
<evidence type="ECO:0000256" key="1">
    <source>
        <dbReference type="ARBA" id="ARBA00005232"/>
    </source>
</evidence>
<name>A0A6L2P9N6_COPFO</name>
<dbReference type="InterPro" id="IPR023213">
    <property type="entry name" value="CAT-like_dom_sf"/>
</dbReference>
<feature type="active site" description="Proton acceptor" evidence="4">
    <location>
        <position position="306"/>
    </location>
</feature>
<dbReference type="GO" id="GO:0005777">
    <property type="term" value="C:peroxisome"/>
    <property type="evidence" value="ECO:0007669"/>
    <property type="project" value="TreeGrafter"/>
</dbReference>
<dbReference type="PANTHER" id="PTHR22589:SF103">
    <property type="entry name" value="CARNITINE O-ACETYL-TRANSFERASE, ISOFORM A-RELATED"/>
    <property type="match status" value="1"/>
</dbReference>
<keyword evidence="3 5" id="KW-0012">Acyltransferase</keyword>
<dbReference type="Pfam" id="PF00755">
    <property type="entry name" value="Carn_acyltransf"/>
    <property type="match status" value="1"/>
</dbReference>
<evidence type="ECO:0000256" key="4">
    <source>
        <dbReference type="PIRSR" id="PIRSR600542-1"/>
    </source>
</evidence>
<gene>
    <name evidence="8" type="ORF">Cfor_02066</name>
</gene>
<accession>A0A6L2P9N6</accession>
<evidence type="ECO:0000313" key="9">
    <source>
        <dbReference type="Proteomes" id="UP000502823"/>
    </source>
</evidence>
<feature type="chain" id="PRO_5027058226" description="Choline/carnitine acyltransferase domain-containing protein" evidence="6">
    <location>
        <begin position="19"/>
        <end position="627"/>
    </location>
</feature>
<dbReference type="InParanoid" id="A0A6L2P9N6"/>
<dbReference type="EMBL" id="BLKM01000110">
    <property type="protein sequence ID" value="GFG29034.1"/>
    <property type="molecule type" value="Genomic_DNA"/>
</dbReference>
<dbReference type="Gene3D" id="3.30.559.70">
    <property type="entry name" value="Choline/Carnitine o-acyltransferase, domain 2"/>
    <property type="match status" value="1"/>
</dbReference>
<dbReference type="Gene3D" id="3.30.559.10">
    <property type="entry name" value="Chloramphenicol acetyltransferase-like domain"/>
    <property type="match status" value="1"/>
</dbReference>
<comment type="caution">
    <text evidence="8">The sequence shown here is derived from an EMBL/GenBank/DDBJ whole genome shotgun (WGS) entry which is preliminary data.</text>
</comment>
<dbReference type="FunFam" id="3.30.559.70:FF:000002">
    <property type="entry name" value="Carnitine O-acetyltransferase"/>
    <property type="match status" value="1"/>
</dbReference>
<dbReference type="InterPro" id="IPR042231">
    <property type="entry name" value="Cho/carn_acyl_trans_2"/>
</dbReference>
<dbReference type="OrthoDB" id="240216at2759"/>
<dbReference type="FunCoup" id="A0A6L2P9N6">
    <property type="interactions" value="752"/>
</dbReference>
<keyword evidence="9" id="KW-1185">Reference proteome</keyword>
<feature type="domain" description="Choline/carnitine acyltransferase" evidence="7">
    <location>
        <begin position="19"/>
        <end position="573"/>
    </location>
</feature>
<proteinExistence type="inferred from homology"/>
<dbReference type="PANTHER" id="PTHR22589">
    <property type="entry name" value="CARNITINE O-ACYLTRANSFERASE"/>
    <property type="match status" value="1"/>
</dbReference>
<evidence type="ECO:0000259" key="7">
    <source>
        <dbReference type="Pfam" id="PF00755"/>
    </source>
</evidence>
<evidence type="ECO:0000313" key="8">
    <source>
        <dbReference type="EMBL" id="GFG29034.1"/>
    </source>
</evidence>
<dbReference type="Proteomes" id="UP000502823">
    <property type="component" value="Unassembled WGS sequence"/>
</dbReference>
<dbReference type="GO" id="GO:0004092">
    <property type="term" value="F:carnitine O-acetyltransferase activity"/>
    <property type="evidence" value="ECO:0007669"/>
    <property type="project" value="TreeGrafter"/>
</dbReference>